<dbReference type="Pfam" id="PF00560">
    <property type="entry name" value="LRR_1"/>
    <property type="match status" value="1"/>
</dbReference>
<feature type="region of interest" description="Disordered" evidence="3">
    <location>
        <begin position="286"/>
        <end position="310"/>
    </location>
</feature>
<keyword evidence="1" id="KW-0433">Leucine-rich repeat</keyword>
<dbReference type="EMBL" id="JACMSC010000003">
    <property type="protein sequence ID" value="KAG6527731.1"/>
    <property type="molecule type" value="Genomic_DNA"/>
</dbReference>
<comment type="caution">
    <text evidence="4">The sequence shown here is derived from an EMBL/GenBank/DDBJ whole genome shotgun (WGS) entry which is preliminary data.</text>
</comment>
<keyword evidence="2" id="KW-0677">Repeat</keyword>
<evidence type="ECO:0000256" key="2">
    <source>
        <dbReference type="ARBA" id="ARBA00022737"/>
    </source>
</evidence>
<dbReference type="SUPFAM" id="SSF52058">
    <property type="entry name" value="L domain-like"/>
    <property type="match status" value="1"/>
</dbReference>
<gene>
    <name evidence="4" type="ORF">ZIOFF_009857</name>
</gene>
<evidence type="ECO:0000256" key="3">
    <source>
        <dbReference type="SAM" id="MobiDB-lite"/>
    </source>
</evidence>
<proteinExistence type="predicted"/>
<evidence type="ECO:0000256" key="1">
    <source>
        <dbReference type="ARBA" id="ARBA00022614"/>
    </source>
</evidence>
<dbReference type="Proteomes" id="UP000734854">
    <property type="component" value="Unassembled WGS sequence"/>
</dbReference>
<name>A0A8J5LJP1_ZINOF</name>
<dbReference type="Gene3D" id="3.80.10.10">
    <property type="entry name" value="Ribonuclease Inhibitor"/>
    <property type="match status" value="2"/>
</dbReference>
<organism evidence="4 5">
    <name type="scientific">Zingiber officinale</name>
    <name type="common">Ginger</name>
    <name type="synonym">Amomum zingiber</name>
    <dbReference type="NCBI Taxonomy" id="94328"/>
    <lineage>
        <taxon>Eukaryota</taxon>
        <taxon>Viridiplantae</taxon>
        <taxon>Streptophyta</taxon>
        <taxon>Embryophyta</taxon>
        <taxon>Tracheophyta</taxon>
        <taxon>Spermatophyta</taxon>
        <taxon>Magnoliopsida</taxon>
        <taxon>Liliopsida</taxon>
        <taxon>Zingiberales</taxon>
        <taxon>Zingiberaceae</taxon>
        <taxon>Zingiber</taxon>
    </lineage>
</organism>
<keyword evidence="5" id="KW-1185">Reference proteome</keyword>
<reference evidence="4 5" key="1">
    <citation type="submission" date="2020-08" db="EMBL/GenBank/DDBJ databases">
        <title>Plant Genome Project.</title>
        <authorList>
            <person name="Zhang R.-G."/>
        </authorList>
    </citation>
    <scope>NUCLEOTIDE SEQUENCE [LARGE SCALE GENOMIC DNA]</scope>
    <source>
        <tissue evidence="4">Rhizome</tissue>
    </source>
</reference>
<dbReference type="InterPro" id="IPR001611">
    <property type="entry name" value="Leu-rich_rpt"/>
</dbReference>
<evidence type="ECO:0000313" key="5">
    <source>
        <dbReference type="Proteomes" id="UP000734854"/>
    </source>
</evidence>
<sequence length="475" mass="52575">MVYLTLEQACRETKNDAAATTILKLSYRVLTDVSCLSKFRNLEKLDLSGNCLSSLKDLSSCVNLKWLSVVENKLETLEGIEGLSKLTVLNAGKNMLQSMGGIESITSLHALILNDNKISSICKLDQLSFLNTLETMEIYITLCYLIISSFSEPNSRYWSLFDEGDIYHKKLSCNLFQLSFSHCQIESIGSSLASCVDLKEARFSHNMIMTLPAELARNSSLQNLDVGNNLIENWSDIKVLSALHNLKNLNLQGNPIAEKDKLTKKLKELAPNLKIFNAKPLERIDKSKTAARTERSNPSKDDLPSHATDHAAAKVTKKKMKLDNTSINANNSGKGDAAVRTSKDVEVEKVIELKKLRLKPKIKTQVVMDNDPMKDSSKILQLQGKKLKGDEHLNEEQKDPEGADGAEARFVNLAARHSEENRKVRELEAGGEVVAVILDHAKRRKRSRGTSGALALQLLSSPSEVGMGGPSAWDD</sequence>
<dbReference type="PANTHER" id="PTHR46652:SF7">
    <property type="entry name" value="LEUCINE-RICH REPEAT AND IQ DOMAIN-CONTAINING PROTEIN 1"/>
    <property type="match status" value="1"/>
</dbReference>
<dbReference type="InterPro" id="IPR032675">
    <property type="entry name" value="LRR_dom_sf"/>
</dbReference>
<dbReference type="PANTHER" id="PTHR46652">
    <property type="entry name" value="LEUCINE-RICH REPEAT AND IQ DOMAIN-CONTAINING PROTEIN 1-RELATED"/>
    <property type="match status" value="1"/>
</dbReference>
<dbReference type="SMART" id="SM00365">
    <property type="entry name" value="LRR_SD22"/>
    <property type="match status" value="6"/>
</dbReference>
<dbReference type="PROSITE" id="PS51450">
    <property type="entry name" value="LRR"/>
    <property type="match status" value="4"/>
</dbReference>
<accession>A0A8J5LJP1</accession>
<evidence type="ECO:0000313" key="4">
    <source>
        <dbReference type="EMBL" id="KAG6527731.1"/>
    </source>
</evidence>
<feature type="region of interest" description="Disordered" evidence="3">
    <location>
        <begin position="442"/>
        <end position="475"/>
    </location>
</feature>
<dbReference type="InterPro" id="IPR050836">
    <property type="entry name" value="SDS22/Internalin_LRR"/>
</dbReference>
<dbReference type="AlphaFoldDB" id="A0A8J5LJP1"/>
<protein>
    <submittedName>
        <fullName evidence="4">Uncharacterized protein</fullName>
    </submittedName>
</protein>